<accession>A0A7T4R0B3</accession>
<feature type="compositionally biased region" description="Polar residues" evidence="1">
    <location>
        <begin position="201"/>
        <end position="211"/>
    </location>
</feature>
<dbReference type="PANTHER" id="PTHR36110:SF4">
    <property type="entry name" value="RING-CLEAVING DIOXYGENASE MHQA-RELATED"/>
    <property type="match status" value="1"/>
</dbReference>
<dbReference type="EMBL" id="CP066167">
    <property type="protein sequence ID" value="QQD17967.1"/>
    <property type="molecule type" value="Genomic_DNA"/>
</dbReference>
<dbReference type="Gene3D" id="3.10.180.10">
    <property type="entry name" value="2,3-Dihydroxybiphenyl 1,2-Dioxygenase, domain 1"/>
    <property type="match status" value="1"/>
</dbReference>
<gene>
    <name evidence="3" type="ORF">I6N98_16740</name>
</gene>
<protein>
    <submittedName>
        <fullName evidence="3">VOC family protein</fullName>
    </submittedName>
</protein>
<proteinExistence type="predicted"/>
<dbReference type="KEGG" id="snan:I6N98_16740"/>
<evidence type="ECO:0000256" key="1">
    <source>
        <dbReference type="SAM" id="MobiDB-lite"/>
    </source>
</evidence>
<sequence>MSTATGINHIAYCTSDMKEQLSFYTEVIGMKLKALFWMHGIPGAYHAFMEMSPANCMTFVFHPSIKDKEAVMGVSHVPHTVAMVPAGVTQHIAFNMESLEDLQALIERVRRHGYNISDLIDHDFCQSAYMLAPENVWIEFTVTVRDFQDVDIDDEVVSLCGISPEELARMREPDLNAQPDEARLAHAKAQSEESQKRMEQLINTLQQQGQDGYQKEYKHGK</sequence>
<feature type="domain" description="VOC" evidence="2">
    <location>
        <begin position="6"/>
        <end position="143"/>
    </location>
</feature>
<dbReference type="InterPro" id="IPR004360">
    <property type="entry name" value="Glyas_Fos-R_dOase_dom"/>
</dbReference>
<dbReference type="SUPFAM" id="SSF54593">
    <property type="entry name" value="Glyoxalase/Bleomycin resistance protein/Dihydroxybiphenyl dioxygenase"/>
    <property type="match status" value="1"/>
</dbReference>
<dbReference type="InterPro" id="IPR052537">
    <property type="entry name" value="Extradiol_RC_dioxygenase"/>
</dbReference>
<dbReference type="PROSITE" id="PS51819">
    <property type="entry name" value="VOC"/>
    <property type="match status" value="1"/>
</dbReference>
<name>A0A7T4R0B3_9GAMM</name>
<dbReference type="Pfam" id="PF00903">
    <property type="entry name" value="Glyoxalase"/>
    <property type="match status" value="1"/>
</dbReference>
<dbReference type="InterPro" id="IPR037523">
    <property type="entry name" value="VOC_core"/>
</dbReference>
<feature type="region of interest" description="Disordered" evidence="1">
    <location>
        <begin position="183"/>
        <end position="221"/>
    </location>
</feature>
<keyword evidence="4" id="KW-1185">Reference proteome</keyword>
<dbReference type="AlphaFoldDB" id="A0A7T4R0B3"/>
<dbReference type="Proteomes" id="UP000596063">
    <property type="component" value="Chromosome"/>
</dbReference>
<evidence type="ECO:0000313" key="3">
    <source>
        <dbReference type="EMBL" id="QQD17967.1"/>
    </source>
</evidence>
<dbReference type="RefSeq" id="WP_198569465.1">
    <property type="nucleotide sequence ID" value="NZ_CP066167.1"/>
</dbReference>
<evidence type="ECO:0000313" key="4">
    <source>
        <dbReference type="Proteomes" id="UP000596063"/>
    </source>
</evidence>
<reference evidence="3 4" key="1">
    <citation type="submission" date="2020-12" db="EMBL/GenBank/DDBJ databases">
        <authorList>
            <person name="Shan Y."/>
        </authorList>
    </citation>
    <scope>NUCLEOTIDE SEQUENCE [LARGE SCALE GENOMIC DNA]</scope>
    <source>
        <strain evidence="4">csc3.9</strain>
    </source>
</reference>
<dbReference type="PANTHER" id="PTHR36110">
    <property type="entry name" value="RING-CLEAVING DIOXYGENASE MHQE-RELATED"/>
    <property type="match status" value="1"/>
</dbReference>
<organism evidence="3 4">
    <name type="scientific">Spongiibacter nanhainus</name>
    <dbReference type="NCBI Taxonomy" id="2794344"/>
    <lineage>
        <taxon>Bacteria</taxon>
        <taxon>Pseudomonadati</taxon>
        <taxon>Pseudomonadota</taxon>
        <taxon>Gammaproteobacteria</taxon>
        <taxon>Cellvibrionales</taxon>
        <taxon>Spongiibacteraceae</taxon>
        <taxon>Spongiibacter</taxon>
    </lineage>
</organism>
<evidence type="ECO:0000259" key="2">
    <source>
        <dbReference type="PROSITE" id="PS51819"/>
    </source>
</evidence>
<dbReference type="InterPro" id="IPR029068">
    <property type="entry name" value="Glyas_Bleomycin-R_OHBP_Dase"/>
</dbReference>
<feature type="compositionally biased region" description="Basic and acidic residues" evidence="1">
    <location>
        <begin position="183"/>
        <end position="199"/>
    </location>
</feature>
<dbReference type="CDD" id="cd06587">
    <property type="entry name" value="VOC"/>
    <property type="match status" value="1"/>
</dbReference>